<proteinExistence type="predicted"/>
<reference evidence="1 2" key="1">
    <citation type="submission" date="2023-03" db="EMBL/GenBank/DDBJ databases">
        <title>Bacillus Genome Sequencing.</title>
        <authorList>
            <person name="Dunlap C."/>
        </authorList>
    </citation>
    <scope>NUCLEOTIDE SEQUENCE [LARGE SCALE GENOMIC DNA]</scope>
    <source>
        <strain evidence="1 2">NRS-1717</strain>
    </source>
</reference>
<comment type="caution">
    <text evidence="1">The sequence shown here is derived from an EMBL/GenBank/DDBJ whole genome shotgun (WGS) entry which is preliminary data.</text>
</comment>
<dbReference type="Pfam" id="PF06356">
    <property type="entry name" value="DUF1064"/>
    <property type="match status" value="1"/>
</dbReference>
<sequence>MGKAKINAIRTVINGHEFDSQTEAEYYLELLKREDIAEIELQPQFVFMIPFQVKCSRCVKGRVPSPRTGNMVNCKTCKGTGKRNRQGWSYRADFRVHYKNGKVEVIDVKGFANESFRLVRKMFEYKQGIELLVVKKIKGQWKYV</sequence>
<organism evidence="1 2">
    <name type="scientific">Metabacillus fastidiosus</name>
    <dbReference type="NCBI Taxonomy" id="1458"/>
    <lineage>
        <taxon>Bacteria</taxon>
        <taxon>Bacillati</taxon>
        <taxon>Bacillota</taxon>
        <taxon>Bacilli</taxon>
        <taxon>Bacillales</taxon>
        <taxon>Bacillaceae</taxon>
        <taxon>Metabacillus</taxon>
    </lineage>
</organism>
<keyword evidence="2" id="KW-1185">Reference proteome</keyword>
<evidence type="ECO:0000313" key="2">
    <source>
        <dbReference type="Proteomes" id="UP001342826"/>
    </source>
</evidence>
<dbReference type="EMBL" id="JARTFS010000001">
    <property type="protein sequence ID" value="MED4399802.1"/>
    <property type="molecule type" value="Genomic_DNA"/>
</dbReference>
<name>A0ABU6NRM6_9BACI</name>
<accession>A0ABU6NRM6</accession>
<gene>
    <name evidence="1" type="ORF">P9271_00315</name>
</gene>
<dbReference type="RefSeq" id="WP_328014523.1">
    <property type="nucleotide sequence ID" value="NZ_JARTFS010000001.1"/>
</dbReference>
<dbReference type="Proteomes" id="UP001342826">
    <property type="component" value="Unassembled WGS sequence"/>
</dbReference>
<protein>
    <submittedName>
        <fullName evidence="1">DUF1064 domain-containing protein</fullName>
    </submittedName>
</protein>
<dbReference type="InterPro" id="IPR009414">
    <property type="entry name" value="DUF1064"/>
</dbReference>
<evidence type="ECO:0000313" key="1">
    <source>
        <dbReference type="EMBL" id="MED4399802.1"/>
    </source>
</evidence>